<accession>A0AAU8J8A6</accession>
<keyword evidence="2" id="KW-0808">Transferase</keyword>
<dbReference type="EMBL" id="CP159837">
    <property type="protein sequence ID" value="XCM35003.1"/>
    <property type="molecule type" value="Genomic_DNA"/>
</dbReference>
<sequence length="324" mass="35581">MRILALVPGGIGDQILFLPTIQDIKQFYPNAQIDVVVEPRSLGAYKVCKHFHDKSLRPIKFDFKDRNSLADFANLLGILRDGEYDAVISLGQRWAVGFLLWLTGIPTRVGYAEGGSDRFLTNPVPLKTEQYAAAMYHDLLQGFDITCPTPELSVTLLKEDLKWAENEQKTLGIAETGYILIHGGSSQLALTKGLNKIYPVKNWLEILQKLQQSQPQLPIVVVKGPEDEQFVNELVKSLPGIKVISPPDIGKLAATIAGANLMICTDSAPMHLAVAVKTYTVALFGPTDPSKLLPKNERFVAIKSPTDNMADIPPKTVLQKILGG</sequence>
<organism evidence="3">
    <name type="scientific">Planktothricoides raciborskii GIHE-MW2</name>
    <dbReference type="NCBI Taxonomy" id="2792601"/>
    <lineage>
        <taxon>Bacteria</taxon>
        <taxon>Bacillati</taxon>
        <taxon>Cyanobacteriota</taxon>
        <taxon>Cyanophyceae</taxon>
        <taxon>Oscillatoriophycideae</taxon>
        <taxon>Oscillatoriales</taxon>
        <taxon>Oscillatoriaceae</taxon>
        <taxon>Planktothricoides</taxon>
    </lineage>
</organism>
<name>A0AAU8J8A6_9CYAN</name>
<dbReference type="PANTHER" id="PTHR30160">
    <property type="entry name" value="TETRAACYLDISACCHARIDE 4'-KINASE-RELATED"/>
    <property type="match status" value="1"/>
</dbReference>
<keyword evidence="1" id="KW-0328">Glycosyltransferase</keyword>
<dbReference type="SUPFAM" id="SSF53756">
    <property type="entry name" value="UDP-Glycosyltransferase/glycogen phosphorylase"/>
    <property type="match status" value="1"/>
</dbReference>
<evidence type="ECO:0000313" key="3">
    <source>
        <dbReference type="EMBL" id="XCM35003.1"/>
    </source>
</evidence>
<gene>
    <name evidence="3" type="ORF">ABWT76_003653</name>
</gene>
<dbReference type="GO" id="GO:0008713">
    <property type="term" value="F:ADP-heptose-lipopolysaccharide heptosyltransferase activity"/>
    <property type="evidence" value="ECO:0007669"/>
    <property type="project" value="TreeGrafter"/>
</dbReference>
<dbReference type="InterPro" id="IPR002201">
    <property type="entry name" value="Glyco_trans_9"/>
</dbReference>
<proteinExistence type="predicted"/>
<protein>
    <submittedName>
        <fullName evidence="3">Glycosyltransferase family 9 protein</fullName>
    </submittedName>
</protein>
<dbReference type="GO" id="GO:0005829">
    <property type="term" value="C:cytosol"/>
    <property type="evidence" value="ECO:0007669"/>
    <property type="project" value="TreeGrafter"/>
</dbReference>
<dbReference type="RefSeq" id="WP_354634745.1">
    <property type="nucleotide sequence ID" value="NZ_CP159837.1"/>
</dbReference>
<reference evidence="3" key="1">
    <citation type="submission" date="2024-07" db="EMBL/GenBank/DDBJ databases">
        <authorList>
            <person name="Kim Y.J."/>
            <person name="Jeong J.Y."/>
        </authorList>
    </citation>
    <scope>NUCLEOTIDE SEQUENCE</scope>
    <source>
        <strain evidence="3">GIHE-MW2</strain>
    </source>
</reference>
<evidence type="ECO:0000256" key="1">
    <source>
        <dbReference type="ARBA" id="ARBA00022676"/>
    </source>
</evidence>
<dbReference type="InterPro" id="IPR051199">
    <property type="entry name" value="LPS_LOS_Heptosyltrfase"/>
</dbReference>
<dbReference type="GO" id="GO:0009244">
    <property type="term" value="P:lipopolysaccharide core region biosynthetic process"/>
    <property type="evidence" value="ECO:0007669"/>
    <property type="project" value="TreeGrafter"/>
</dbReference>
<dbReference type="PANTHER" id="PTHR30160:SF7">
    <property type="entry name" value="ADP-HEPTOSE--LPS HEPTOSYLTRANSFERASE 2"/>
    <property type="match status" value="1"/>
</dbReference>
<evidence type="ECO:0000256" key="2">
    <source>
        <dbReference type="ARBA" id="ARBA00022679"/>
    </source>
</evidence>
<dbReference type="AlphaFoldDB" id="A0AAU8J8A6"/>
<dbReference type="Gene3D" id="3.40.50.2000">
    <property type="entry name" value="Glycogen Phosphorylase B"/>
    <property type="match status" value="2"/>
</dbReference>
<dbReference type="CDD" id="cd03789">
    <property type="entry name" value="GT9_LPS_heptosyltransferase"/>
    <property type="match status" value="1"/>
</dbReference>
<dbReference type="Pfam" id="PF01075">
    <property type="entry name" value="Glyco_transf_9"/>
    <property type="match status" value="1"/>
</dbReference>